<dbReference type="AlphaFoldDB" id="A0ABD2NKX6"/>
<dbReference type="EMBL" id="JABFTP020000124">
    <property type="protein sequence ID" value="KAL3279249.1"/>
    <property type="molecule type" value="Genomic_DNA"/>
</dbReference>
<evidence type="ECO:0000313" key="1">
    <source>
        <dbReference type="EMBL" id="KAL3279249.1"/>
    </source>
</evidence>
<gene>
    <name evidence="1" type="ORF">HHI36_016762</name>
</gene>
<protein>
    <submittedName>
        <fullName evidence="1">Uncharacterized protein</fullName>
    </submittedName>
</protein>
<name>A0ABD2NKX6_9CUCU</name>
<keyword evidence="2" id="KW-1185">Reference proteome</keyword>
<accession>A0ABD2NKX6</accession>
<proteinExistence type="predicted"/>
<evidence type="ECO:0000313" key="2">
    <source>
        <dbReference type="Proteomes" id="UP001516400"/>
    </source>
</evidence>
<dbReference type="Proteomes" id="UP001516400">
    <property type="component" value="Unassembled WGS sequence"/>
</dbReference>
<sequence>MKGGQVSREEFKTYYFNLRKVIKQSKKMEHLRFLSNSRSLGMAMWTLNNCLRGPRMKQKESIPKTMECSDIPAVRLYDTNKFYINLCPDLATNVRSLKMWLLMKGALYSLGPVQRR</sequence>
<reference evidence="1 2" key="1">
    <citation type="journal article" date="2021" name="BMC Biol.">
        <title>Horizontally acquired antibacterial genes associated with adaptive radiation of ladybird beetles.</title>
        <authorList>
            <person name="Li H.S."/>
            <person name="Tang X.F."/>
            <person name="Huang Y.H."/>
            <person name="Xu Z.Y."/>
            <person name="Chen M.L."/>
            <person name="Du X.Y."/>
            <person name="Qiu B.Y."/>
            <person name="Chen P.T."/>
            <person name="Zhang W."/>
            <person name="Slipinski A."/>
            <person name="Escalona H.E."/>
            <person name="Waterhouse R.M."/>
            <person name="Zwick A."/>
            <person name="Pang H."/>
        </authorList>
    </citation>
    <scope>NUCLEOTIDE SEQUENCE [LARGE SCALE GENOMIC DNA]</scope>
    <source>
        <strain evidence="1">SYSU2018</strain>
    </source>
</reference>
<comment type="caution">
    <text evidence="1">The sequence shown here is derived from an EMBL/GenBank/DDBJ whole genome shotgun (WGS) entry which is preliminary data.</text>
</comment>
<organism evidence="1 2">
    <name type="scientific">Cryptolaemus montrouzieri</name>
    <dbReference type="NCBI Taxonomy" id="559131"/>
    <lineage>
        <taxon>Eukaryota</taxon>
        <taxon>Metazoa</taxon>
        <taxon>Ecdysozoa</taxon>
        <taxon>Arthropoda</taxon>
        <taxon>Hexapoda</taxon>
        <taxon>Insecta</taxon>
        <taxon>Pterygota</taxon>
        <taxon>Neoptera</taxon>
        <taxon>Endopterygota</taxon>
        <taxon>Coleoptera</taxon>
        <taxon>Polyphaga</taxon>
        <taxon>Cucujiformia</taxon>
        <taxon>Coccinelloidea</taxon>
        <taxon>Coccinellidae</taxon>
        <taxon>Scymninae</taxon>
        <taxon>Scymnini</taxon>
        <taxon>Cryptolaemus</taxon>
    </lineage>
</organism>